<dbReference type="SMR" id="A0A078MUN4"/>
<dbReference type="PANTHER" id="PTHR43553:SF24">
    <property type="entry name" value="ENERGY-COUPLING FACTOR TRANSPORTER ATP-BINDING PROTEIN ECFA1"/>
    <property type="match status" value="1"/>
</dbReference>
<feature type="domain" description="ABC transporter" evidence="5">
    <location>
        <begin position="280"/>
        <end position="510"/>
    </location>
</feature>
<gene>
    <name evidence="6" type="primary">ykoD</name>
    <name evidence="6" type="ORF">BN1051_02501</name>
</gene>
<dbReference type="EMBL" id="LN483071">
    <property type="protein sequence ID" value="CEA09137.1"/>
    <property type="molecule type" value="Genomic_DNA"/>
</dbReference>
<dbReference type="AlphaFoldDB" id="A0A078MUN4"/>
<dbReference type="SUPFAM" id="SSF52540">
    <property type="entry name" value="P-loop containing nucleoside triphosphate hydrolases"/>
    <property type="match status" value="2"/>
</dbReference>
<dbReference type="InterPro" id="IPR027417">
    <property type="entry name" value="P-loop_NTPase"/>
</dbReference>
<dbReference type="SMART" id="SM00382">
    <property type="entry name" value="AAA"/>
    <property type="match status" value="2"/>
</dbReference>
<dbReference type="GO" id="GO:0005524">
    <property type="term" value="F:ATP binding"/>
    <property type="evidence" value="ECO:0007669"/>
    <property type="project" value="UniProtKB-KW"/>
</dbReference>
<evidence type="ECO:0000256" key="4">
    <source>
        <dbReference type="ARBA" id="ARBA00022840"/>
    </source>
</evidence>
<dbReference type="CDD" id="cd03225">
    <property type="entry name" value="ABC_cobalt_CbiO_domain1"/>
    <property type="match status" value="2"/>
</dbReference>
<reference evidence="6" key="1">
    <citation type="submission" date="2014-07" db="EMBL/GenBank/DDBJ databases">
        <authorList>
            <person name="Urmite Genomes Urmite Genomes"/>
        </authorList>
    </citation>
    <scope>NUCLEOTIDE SEQUENCE</scope>
    <source>
        <strain evidence="6">11W110_air</strain>
    </source>
</reference>
<dbReference type="InterPro" id="IPR003439">
    <property type="entry name" value="ABC_transporter-like_ATP-bd"/>
</dbReference>
<name>A0A078MUN4_9MICC</name>
<evidence type="ECO:0000256" key="1">
    <source>
        <dbReference type="ARBA" id="ARBA00005417"/>
    </source>
</evidence>
<accession>A0A078MUN4</accession>
<dbReference type="PANTHER" id="PTHR43553">
    <property type="entry name" value="HEAVY METAL TRANSPORTER"/>
    <property type="match status" value="1"/>
</dbReference>
<feature type="domain" description="ABC transporter" evidence="5">
    <location>
        <begin position="11"/>
        <end position="251"/>
    </location>
</feature>
<keyword evidence="2" id="KW-0813">Transport</keyword>
<dbReference type="InterPro" id="IPR017871">
    <property type="entry name" value="ABC_transporter-like_CS"/>
</dbReference>
<evidence type="ECO:0000256" key="3">
    <source>
        <dbReference type="ARBA" id="ARBA00022741"/>
    </source>
</evidence>
<keyword evidence="3" id="KW-0547">Nucleotide-binding</keyword>
<keyword evidence="4 6" id="KW-0067">ATP-binding</keyword>
<dbReference type="GO" id="GO:0043190">
    <property type="term" value="C:ATP-binding cassette (ABC) transporter complex"/>
    <property type="evidence" value="ECO:0007669"/>
    <property type="project" value="TreeGrafter"/>
</dbReference>
<organism evidence="6">
    <name type="scientific">Arthrobacter saudimassiliensis</name>
    <dbReference type="NCBI Taxonomy" id="1461584"/>
    <lineage>
        <taxon>Bacteria</taxon>
        <taxon>Bacillati</taxon>
        <taxon>Actinomycetota</taxon>
        <taxon>Actinomycetes</taxon>
        <taxon>Micrococcales</taxon>
        <taxon>Micrococcaceae</taxon>
        <taxon>Arthrobacter</taxon>
    </lineage>
</organism>
<evidence type="ECO:0000256" key="2">
    <source>
        <dbReference type="ARBA" id="ARBA00022448"/>
    </source>
</evidence>
<dbReference type="GO" id="GO:0016887">
    <property type="term" value="F:ATP hydrolysis activity"/>
    <property type="evidence" value="ECO:0007669"/>
    <property type="project" value="InterPro"/>
</dbReference>
<dbReference type="InterPro" id="IPR003593">
    <property type="entry name" value="AAA+_ATPase"/>
</dbReference>
<dbReference type="GO" id="GO:0042626">
    <property type="term" value="F:ATPase-coupled transmembrane transporter activity"/>
    <property type="evidence" value="ECO:0007669"/>
    <property type="project" value="TreeGrafter"/>
</dbReference>
<dbReference type="InterPro" id="IPR050095">
    <property type="entry name" value="ECF_ABC_transporter_ATP-bd"/>
</dbReference>
<comment type="similarity">
    <text evidence="1">Belongs to the ABC transporter superfamily.</text>
</comment>
<dbReference type="InterPro" id="IPR015856">
    <property type="entry name" value="ABC_transpr_CbiO/EcfA_su"/>
</dbReference>
<evidence type="ECO:0000313" key="6">
    <source>
        <dbReference type="EMBL" id="CEA09137.1"/>
    </source>
</evidence>
<evidence type="ECO:0000259" key="5">
    <source>
        <dbReference type="PROSITE" id="PS50893"/>
    </source>
</evidence>
<dbReference type="PATRIC" id="fig|1461584.3.peg.2476"/>
<sequence>MPEGPAAPAEVRAEGFGWRHAGRRRPAVSGLDLHIRAGEKVLLLGASGAGKSTLLHALAGILADDEGDGGGEQAGRLSIEGADPRRARGRAGLVLQDPESQVVLSRVGDEVAFGAENLRVPAAQIPARTAQALEDVGLGHLPPGHPTAALSGGQKQRLALAAVLAMQPGLLLLDEPTANLDPAGVLEVRDAVARTVERTGATLIVVEHRTAVWAPVVDRVLVLAADGGLLADGPPEQVLGGQGIRSRLAAAGVWVPGLDPLAADGGPPLPAPGTPGDTLLTAEDLAVAPSRHAQPVLAGVDLQLRAGTMLGVVGPNGAGKSTLALALGGLTAPRAGSLRAEPALRGTLGAEPRRWKPPQLIPRIGSVFQEPEHQFLTGRVRDELAYGPRRIRRERSAVVEELAERLRLGHLMDVNPFTLSGGEKRRLSVATVLAAAPQVLLLDEPTFGQDARTWAQLVRLLAEQAAGGRAVVAVTHDADFLAALDAARLQVGGGAAAAERPADALRGAGA</sequence>
<dbReference type="PROSITE" id="PS00211">
    <property type="entry name" value="ABC_TRANSPORTER_1"/>
    <property type="match status" value="2"/>
</dbReference>
<protein>
    <submittedName>
        <fullName evidence="6">Putative HMP/thiamine import ATP-binding protein YkoD</fullName>
    </submittedName>
</protein>
<dbReference type="Pfam" id="PF00005">
    <property type="entry name" value="ABC_tran"/>
    <property type="match status" value="2"/>
</dbReference>
<dbReference type="PROSITE" id="PS50893">
    <property type="entry name" value="ABC_TRANSPORTER_2"/>
    <property type="match status" value="2"/>
</dbReference>
<dbReference type="Gene3D" id="3.40.50.300">
    <property type="entry name" value="P-loop containing nucleotide triphosphate hydrolases"/>
    <property type="match status" value="2"/>
</dbReference>
<proteinExistence type="inferred from homology"/>